<comment type="similarity">
    <text evidence="2">Belongs to the peroxidase family. Ascorbate peroxidase subfamily.</text>
</comment>
<dbReference type="InterPro" id="IPR019793">
    <property type="entry name" value="Peroxidases_heam-ligand_BS"/>
</dbReference>
<evidence type="ECO:0000256" key="3">
    <source>
        <dbReference type="ARBA" id="ARBA00012313"/>
    </source>
</evidence>
<feature type="binding site" description="axial binding residue" evidence="9">
    <location>
        <position position="190"/>
    </location>
    <ligand>
        <name>heme b</name>
        <dbReference type="ChEBI" id="CHEBI:60344"/>
    </ligand>
    <ligandPart>
        <name>Fe</name>
        <dbReference type="ChEBI" id="CHEBI:18248"/>
    </ligandPart>
</feature>
<evidence type="ECO:0000256" key="5">
    <source>
        <dbReference type="ARBA" id="ARBA00022617"/>
    </source>
</evidence>
<evidence type="ECO:0000313" key="13">
    <source>
        <dbReference type="Proteomes" id="UP000288805"/>
    </source>
</evidence>
<evidence type="ECO:0000256" key="4">
    <source>
        <dbReference type="ARBA" id="ARBA00022559"/>
    </source>
</evidence>
<comment type="caution">
    <text evidence="12">The sequence shown here is derived from an EMBL/GenBank/DDBJ whole genome shotgun (WGS) entry which is preliminary data.</text>
</comment>
<keyword evidence="4 12" id="KW-0575">Peroxidase</keyword>
<dbReference type="AlphaFoldDB" id="A0A438C0K7"/>
<dbReference type="PANTHER" id="PTHR31235">
    <property type="entry name" value="PEROXIDASE 25-RELATED"/>
    <property type="match status" value="1"/>
</dbReference>
<dbReference type="EC" id="1.11.1.7" evidence="3"/>
<proteinExistence type="inferred from homology"/>
<dbReference type="PROSITE" id="PS00435">
    <property type="entry name" value="PEROXIDASE_1"/>
    <property type="match status" value="1"/>
</dbReference>
<comment type="cofactor">
    <cofactor evidence="9">
        <name>Ca(2+)</name>
        <dbReference type="ChEBI" id="CHEBI:29108"/>
    </cofactor>
    <text evidence="9">Binds 2 calcium ions per subunit.</text>
</comment>
<sequence length="240" mass="26435">MSCYAPPTHWCSCCNSVLYQAILVATLSHGIAPWPNHPHVEDIALLCPAQAFDLRCMLGAKDAQVCGMSARARTSAHAGMRSSARKHVCNHTHKHASNHARGHANNRAHVCQQSCIQACTRACMKGQPKKPFVPLFESKSAHRKTRWEACIFIPDALNLLALTDSIHVLRQKFAAKGLNNHDLVTLVGAHTIGQTDCSFFQYRLYNFMEKGNADPTINQAFLAQLHALCPECAMSPQGCH</sequence>
<dbReference type="Proteomes" id="UP000288805">
    <property type="component" value="Unassembled WGS sequence"/>
</dbReference>
<keyword evidence="8 9" id="KW-0408">Iron</keyword>
<dbReference type="GO" id="GO:0020037">
    <property type="term" value="F:heme binding"/>
    <property type="evidence" value="ECO:0007669"/>
    <property type="project" value="InterPro"/>
</dbReference>
<evidence type="ECO:0000313" key="12">
    <source>
        <dbReference type="EMBL" id="RVW16755.1"/>
    </source>
</evidence>
<evidence type="ECO:0000256" key="6">
    <source>
        <dbReference type="ARBA" id="ARBA00022723"/>
    </source>
</evidence>
<feature type="domain" description="Plant heme peroxidase family profile" evidence="11">
    <location>
        <begin position="104"/>
        <end position="240"/>
    </location>
</feature>
<gene>
    <name evidence="12" type="primary">PER25_3</name>
    <name evidence="12" type="ORF">CK203_076436</name>
</gene>
<dbReference type="EMBL" id="QGNW01002585">
    <property type="protein sequence ID" value="RVW16755.1"/>
    <property type="molecule type" value="Genomic_DNA"/>
</dbReference>
<accession>A0A438C0K7</accession>
<dbReference type="InterPro" id="IPR010255">
    <property type="entry name" value="Haem_peroxidase_sf"/>
</dbReference>
<dbReference type="Pfam" id="PF00141">
    <property type="entry name" value="peroxidase"/>
    <property type="match status" value="1"/>
</dbReference>
<feature type="binding site" evidence="9">
    <location>
        <position position="191"/>
    </location>
    <ligand>
        <name>Ca(2+)</name>
        <dbReference type="ChEBI" id="CHEBI:29108"/>
        <label>2</label>
    </ligand>
</feature>
<evidence type="ECO:0000256" key="8">
    <source>
        <dbReference type="ARBA" id="ARBA00023004"/>
    </source>
</evidence>
<keyword evidence="10" id="KW-1015">Disulfide bond</keyword>
<dbReference type="InterPro" id="IPR000823">
    <property type="entry name" value="Peroxidase_pln"/>
</dbReference>
<protein>
    <recommendedName>
        <fullName evidence="3">peroxidase</fullName>
        <ecNumber evidence="3">1.11.1.7</ecNumber>
    </recommendedName>
</protein>
<dbReference type="GO" id="GO:0140825">
    <property type="term" value="F:lactoperoxidase activity"/>
    <property type="evidence" value="ECO:0007669"/>
    <property type="project" value="UniProtKB-EC"/>
</dbReference>
<evidence type="ECO:0000256" key="1">
    <source>
        <dbReference type="ARBA" id="ARBA00000189"/>
    </source>
</evidence>
<evidence type="ECO:0000259" key="11">
    <source>
        <dbReference type="PROSITE" id="PS50873"/>
    </source>
</evidence>
<organism evidence="12 13">
    <name type="scientific">Vitis vinifera</name>
    <name type="common">Grape</name>
    <dbReference type="NCBI Taxonomy" id="29760"/>
    <lineage>
        <taxon>Eukaryota</taxon>
        <taxon>Viridiplantae</taxon>
        <taxon>Streptophyta</taxon>
        <taxon>Embryophyta</taxon>
        <taxon>Tracheophyta</taxon>
        <taxon>Spermatophyta</taxon>
        <taxon>Magnoliopsida</taxon>
        <taxon>eudicotyledons</taxon>
        <taxon>Gunneridae</taxon>
        <taxon>Pentapetalae</taxon>
        <taxon>rosids</taxon>
        <taxon>Vitales</taxon>
        <taxon>Vitaceae</taxon>
        <taxon>Viteae</taxon>
        <taxon>Vitis</taxon>
    </lineage>
</organism>
<comment type="catalytic activity">
    <reaction evidence="1">
        <text>2 a phenolic donor + H2O2 = 2 a phenolic radical donor + 2 H2O</text>
        <dbReference type="Rhea" id="RHEA:56136"/>
        <dbReference type="ChEBI" id="CHEBI:15377"/>
        <dbReference type="ChEBI" id="CHEBI:16240"/>
        <dbReference type="ChEBI" id="CHEBI:139520"/>
        <dbReference type="ChEBI" id="CHEBI:139521"/>
        <dbReference type="EC" id="1.11.1.7"/>
    </reaction>
</comment>
<keyword evidence="6 9" id="KW-0479">Metal-binding</keyword>
<dbReference type="Gene3D" id="1.10.420.10">
    <property type="entry name" value="Peroxidase, domain 2"/>
    <property type="match status" value="1"/>
</dbReference>
<dbReference type="PROSITE" id="PS50873">
    <property type="entry name" value="PEROXIDASE_4"/>
    <property type="match status" value="1"/>
</dbReference>
<keyword evidence="7" id="KW-0560">Oxidoreductase</keyword>
<feature type="disulfide bond" evidence="10">
    <location>
        <begin position="197"/>
        <end position="229"/>
    </location>
</feature>
<evidence type="ECO:0000256" key="7">
    <source>
        <dbReference type="ARBA" id="ARBA00023002"/>
    </source>
</evidence>
<dbReference type="GO" id="GO:0006979">
    <property type="term" value="P:response to oxidative stress"/>
    <property type="evidence" value="ECO:0007669"/>
    <property type="project" value="InterPro"/>
</dbReference>
<evidence type="ECO:0000256" key="2">
    <source>
        <dbReference type="ARBA" id="ARBA00006873"/>
    </source>
</evidence>
<keyword evidence="9" id="KW-0106">Calcium</keyword>
<dbReference type="InterPro" id="IPR002016">
    <property type="entry name" value="Haem_peroxidase"/>
</dbReference>
<dbReference type="SUPFAM" id="SSF48113">
    <property type="entry name" value="Heme-dependent peroxidases"/>
    <property type="match status" value="1"/>
</dbReference>
<evidence type="ECO:0000256" key="9">
    <source>
        <dbReference type="PIRSR" id="PIRSR600823-3"/>
    </source>
</evidence>
<name>A0A438C0K7_VITVI</name>
<evidence type="ECO:0000256" key="10">
    <source>
        <dbReference type="PIRSR" id="PIRSR600823-5"/>
    </source>
</evidence>
<keyword evidence="5" id="KW-0349">Heme</keyword>
<dbReference type="GO" id="GO:0046872">
    <property type="term" value="F:metal ion binding"/>
    <property type="evidence" value="ECO:0007669"/>
    <property type="project" value="UniProtKB-KW"/>
</dbReference>
<reference evidence="12 13" key="1">
    <citation type="journal article" date="2018" name="PLoS Genet.">
        <title>Population sequencing reveals clonal diversity and ancestral inbreeding in the grapevine cultivar Chardonnay.</title>
        <authorList>
            <person name="Roach M.J."/>
            <person name="Johnson D.L."/>
            <person name="Bohlmann J."/>
            <person name="van Vuuren H.J."/>
            <person name="Jones S.J."/>
            <person name="Pretorius I.S."/>
            <person name="Schmidt S.A."/>
            <person name="Borneman A.R."/>
        </authorList>
    </citation>
    <scope>NUCLEOTIDE SEQUENCE [LARGE SCALE GENOMIC DNA]</scope>
    <source>
        <strain evidence="13">cv. Chardonnay</strain>
        <tissue evidence="12">Leaf</tissue>
    </source>
</reference>
<comment type="cofactor">
    <cofactor evidence="9">
        <name>heme b</name>
        <dbReference type="ChEBI" id="CHEBI:60344"/>
    </cofactor>
    <text evidence="9">Binds 1 heme b (iron(II)-protoporphyrin IX) group per subunit.</text>
</comment>